<protein>
    <submittedName>
        <fullName evidence="2 4">Uncharacterized protein</fullName>
    </submittedName>
</protein>
<keyword evidence="3" id="KW-1185">Reference proteome</keyword>
<accession>A0A0N4W3C2</accession>
<gene>
    <name evidence="2" type="ORF">HPLM_LOCUS4295</name>
</gene>
<organism evidence="4">
    <name type="scientific">Haemonchus placei</name>
    <name type="common">Barber's pole worm</name>
    <dbReference type="NCBI Taxonomy" id="6290"/>
    <lineage>
        <taxon>Eukaryota</taxon>
        <taxon>Metazoa</taxon>
        <taxon>Ecdysozoa</taxon>
        <taxon>Nematoda</taxon>
        <taxon>Chromadorea</taxon>
        <taxon>Rhabditida</taxon>
        <taxon>Rhabditina</taxon>
        <taxon>Rhabditomorpha</taxon>
        <taxon>Strongyloidea</taxon>
        <taxon>Trichostrongylidae</taxon>
        <taxon>Haemonchus</taxon>
    </lineage>
</organism>
<reference evidence="2 3" key="2">
    <citation type="submission" date="2018-11" db="EMBL/GenBank/DDBJ databases">
        <authorList>
            <consortium name="Pathogen Informatics"/>
        </authorList>
    </citation>
    <scope>NUCLEOTIDE SEQUENCE [LARGE SCALE GENOMIC DNA]</scope>
    <source>
        <strain evidence="2 3">MHpl1</strain>
    </source>
</reference>
<dbReference type="AlphaFoldDB" id="A0A0N4W3C2"/>
<dbReference type="WBParaSite" id="HPLM_0000430301-mRNA-1">
    <property type="protein sequence ID" value="HPLM_0000430301-mRNA-1"/>
    <property type="gene ID" value="HPLM_0000430301"/>
</dbReference>
<evidence type="ECO:0000313" key="2">
    <source>
        <dbReference type="EMBL" id="VDO22902.1"/>
    </source>
</evidence>
<name>A0A0N4W3C2_HAEPC</name>
<evidence type="ECO:0000313" key="3">
    <source>
        <dbReference type="Proteomes" id="UP000268014"/>
    </source>
</evidence>
<proteinExistence type="predicted"/>
<reference evidence="4" key="1">
    <citation type="submission" date="2017-02" db="UniProtKB">
        <authorList>
            <consortium name="WormBaseParasite"/>
        </authorList>
    </citation>
    <scope>IDENTIFICATION</scope>
</reference>
<evidence type="ECO:0000256" key="1">
    <source>
        <dbReference type="SAM" id="MobiDB-lite"/>
    </source>
</evidence>
<evidence type="ECO:0000313" key="4">
    <source>
        <dbReference type="WBParaSite" id="HPLM_0000430301-mRNA-1"/>
    </source>
</evidence>
<dbReference type="EMBL" id="UZAF01016196">
    <property type="protein sequence ID" value="VDO22902.1"/>
    <property type="molecule type" value="Genomic_DNA"/>
</dbReference>
<sequence>MSKSSSSSIVEASAQPSDNKLLKMKGHEGPPPPFTILFDDFLDGAPLHGLNAKMARELTQSSLTQVWNGMERVRQQPYSHAGQVIVYRRDGQGALLGAKDFYIPEPYLREIHCLPLTQDSANILTERRQEVSSVINCR</sequence>
<feature type="region of interest" description="Disordered" evidence="1">
    <location>
        <begin position="1"/>
        <end position="26"/>
    </location>
</feature>
<dbReference type="Proteomes" id="UP000268014">
    <property type="component" value="Unassembled WGS sequence"/>
</dbReference>